<sequence length="125" mass="14544">SQTSKEEVKLSLFVDDRILYMENLKDSTKKLLELICQFSKVTGYKINVQKMVVLLYSNNEAAEREVKGLISFAISLKTLRYLGINLTKEVNDLYADNYKKCLKETEKDIKKWKNIPCSWIGRTNI</sequence>
<dbReference type="AlphaFoldDB" id="A0A485NJ86"/>
<feature type="domain" description="Reverse transcriptase" evidence="1">
    <location>
        <begin position="1"/>
        <end position="86"/>
    </location>
</feature>
<dbReference type="InterPro" id="IPR000477">
    <property type="entry name" value="RT_dom"/>
</dbReference>
<dbReference type="Proteomes" id="UP000386466">
    <property type="component" value="Unassembled WGS sequence"/>
</dbReference>
<gene>
    <name evidence="2" type="ORF">LYPA_23C010639</name>
</gene>
<reference evidence="2 3" key="1">
    <citation type="submission" date="2019-01" db="EMBL/GenBank/DDBJ databases">
        <authorList>
            <person name="Alioto T."/>
            <person name="Alioto T."/>
        </authorList>
    </citation>
    <scope>NUCLEOTIDE SEQUENCE [LARGE SCALE GENOMIC DNA]</scope>
</reference>
<evidence type="ECO:0000313" key="2">
    <source>
        <dbReference type="EMBL" id="VFV33751.1"/>
    </source>
</evidence>
<dbReference type="PANTHER" id="PTHR31635">
    <property type="entry name" value="REVERSE TRANSCRIPTASE DOMAIN-CONTAINING PROTEIN-RELATED"/>
    <property type="match status" value="1"/>
</dbReference>
<accession>A0A485NJ86</accession>
<feature type="non-terminal residue" evidence="2">
    <location>
        <position position="1"/>
    </location>
</feature>
<protein>
    <recommendedName>
        <fullName evidence="1">Reverse transcriptase domain-containing protein</fullName>
    </recommendedName>
</protein>
<feature type="non-terminal residue" evidence="2">
    <location>
        <position position="125"/>
    </location>
</feature>
<name>A0A485NJ86_LYNPA</name>
<evidence type="ECO:0000259" key="1">
    <source>
        <dbReference type="PROSITE" id="PS50878"/>
    </source>
</evidence>
<organism evidence="2 3">
    <name type="scientific">Lynx pardinus</name>
    <name type="common">Iberian lynx</name>
    <name type="synonym">Felis pardina</name>
    <dbReference type="NCBI Taxonomy" id="191816"/>
    <lineage>
        <taxon>Eukaryota</taxon>
        <taxon>Metazoa</taxon>
        <taxon>Chordata</taxon>
        <taxon>Craniata</taxon>
        <taxon>Vertebrata</taxon>
        <taxon>Euteleostomi</taxon>
        <taxon>Mammalia</taxon>
        <taxon>Eutheria</taxon>
        <taxon>Laurasiatheria</taxon>
        <taxon>Carnivora</taxon>
        <taxon>Feliformia</taxon>
        <taxon>Felidae</taxon>
        <taxon>Felinae</taxon>
        <taxon>Lynx</taxon>
    </lineage>
</organism>
<proteinExistence type="predicted"/>
<dbReference type="PROSITE" id="PS50878">
    <property type="entry name" value="RT_POL"/>
    <property type="match status" value="1"/>
</dbReference>
<dbReference type="EMBL" id="CAAGRJ010018541">
    <property type="protein sequence ID" value="VFV33751.1"/>
    <property type="molecule type" value="Genomic_DNA"/>
</dbReference>
<keyword evidence="3" id="KW-1185">Reference proteome</keyword>
<dbReference type="PANTHER" id="PTHR31635:SF196">
    <property type="entry name" value="REVERSE TRANSCRIPTASE DOMAIN-CONTAINING PROTEIN-RELATED"/>
    <property type="match status" value="1"/>
</dbReference>
<evidence type="ECO:0000313" key="3">
    <source>
        <dbReference type="Proteomes" id="UP000386466"/>
    </source>
</evidence>